<keyword evidence="3" id="KW-1185">Reference proteome</keyword>
<evidence type="ECO:0000313" key="3">
    <source>
        <dbReference type="Proteomes" id="UP001209654"/>
    </source>
</evidence>
<name>A0ABQ5MVP4_9MICC</name>
<comment type="caution">
    <text evidence="2">The sequence shown here is derived from an EMBL/GenBank/DDBJ whole genome shotgun (WGS) entry which is preliminary data.</text>
</comment>
<dbReference type="EMBL" id="BRVS01000009">
    <property type="protein sequence ID" value="GLB67870.1"/>
    <property type="molecule type" value="Genomic_DNA"/>
</dbReference>
<evidence type="ECO:0000313" key="2">
    <source>
        <dbReference type="EMBL" id="GLB67870.1"/>
    </source>
</evidence>
<protein>
    <submittedName>
        <fullName evidence="2">Uncharacterized protein</fullName>
    </submittedName>
</protein>
<reference evidence="2 3" key="1">
    <citation type="journal article" date="2023" name="Int. J. Syst. Evol. Microbiol.">
        <title>Arthrobacter mangrovi sp. nov., an actinobacterium isolated from the rhizosphere of a mangrove.</title>
        <authorList>
            <person name="Hamada M."/>
            <person name="Saitou S."/>
            <person name="Enomoto N."/>
            <person name="Nanri K."/>
            <person name="Hidaka K."/>
            <person name="Miura T."/>
            <person name="Tamura T."/>
        </authorList>
    </citation>
    <scope>NUCLEOTIDE SEQUENCE [LARGE SCALE GENOMIC DNA]</scope>
    <source>
        <strain evidence="2 3">NBRC 112813</strain>
    </source>
</reference>
<organism evidence="2 3">
    <name type="scientific">Arthrobacter mangrovi</name>
    <dbReference type="NCBI Taxonomy" id="2966350"/>
    <lineage>
        <taxon>Bacteria</taxon>
        <taxon>Bacillati</taxon>
        <taxon>Actinomycetota</taxon>
        <taxon>Actinomycetes</taxon>
        <taxon>Micrococcales</taxon>
        <taxon>Micrococcaceae</taxon>
        <taxon>Arthrobacter</taxon>
    </lineage>
</organism>
<sequence length="62" mass="6566">MSTGNDYTDPSEEESVHPREPEPAEEPEAENPIPSGADGPDSKDVKGEAEAENAKETGGYGY</sequence>
<accession>A0ABQ5MVP4</accession>
<dbReference type="Proteomes" id="UP001209654">
    <property type="component" value="Unassembled WGS sequence"/>
</dbReference>
<evidence type="ECO:0000256" key="1">
    <source>
        <dbReference type="SAM" id="MobiDB-lite"/>
    </source>
</evidence>
<proteinExistence type="predicted"/>
<feature type="compositionally biased region" description="Basic and acidic residues" evidence="1">
    <location>
        <begin position="40"/>
        <end position="55"/>
    </location>
</feature>
<gene>
    <name evidence="2" type="ORF">AHIS1636_23100</name>
</gene>
<feature type="region of interest" description="Disordered" evidence="1">
    <location>
        <begin position="1"/>
        <end position="62"/>
    </location>
</feature>
<dbReference type="RefSeq" id="WP_264795981.1">
    <property type="nucleotide sequence ID" value="NZ_BRVS01000009.1"/>
</dbReference>